<feature type="domain" description="PiggyBac transposable element-derived protein" evidence="2">
    <location>
        <begin position="126"/>
        <end position="528"/>
    </location>
</feature>
<dbReference type="Pfam" id="PF13843">
    <property type="entry name" value="DDE_Tnp_1_7"/>
    <property type="match status" value="1"/>
</dbReference>
<proteinExistence type="predicted"/>
<feature type="region of interest" description="Disordered" evidence="1">
    <location>
        <begin position="685"/>
        <end position="720"/>
    </location>
</feature>
<dbReference type="OrthoDB" id="123623at2759"/>
<dbReference type="PANTHER" id="PTHR46599:SF3">
    <property type="entry name" value="PIGGYBAC TRANSPOSABLE ELEMENT-DERIVED PROTEIN 4"/>
    <property type="match status" value="1"/>
</dbReference>
<protein>
    <recommendedName>
        <fullName evidence="2">PiggyBac transposable element-derived protein domain-containing protein</fullName>
    </recommendedName>
</protein>
<accession>A0A2P4XW71</accession>
<keyword evidence="4" id="KW-1185">Reference proteome</keyword>
<reference evidence="3 4" key="1">
    <citation type="journal article" date="2017" name="Genome Biol. Evol.">
        <title>Phytophthora megakarya and P. palmivora, closely related causal agents of cacao black pod rot, underwent increases in genome sizes and gene numbers by different mechanisms.</title>
        <authorList>
            <person name="Ali S.S."/>
            <person name="Shao J."/>
            <person name="Lary D.J."/>
            <person name="Kronmiller B."/>
            <person name="Shen D."/>
            <person name="Strem M.D."/>
            <person name="Amoako-Attah I."/>
            <person name="Akrofi A.Y."/>
            <person name="Begoude B.A."/>
            <person name="Ten Hoopen G.M."/>
            <person name="Coulibaly K."/>
            <person name="Kebe B.I."/>
            <person name="Melnick R.L."/>
            <person name="Guiltinan M.J."/>
            <person name="Tyler B.M."/>
            <person name="Meinhardt L.W."/>
            <person name="Bailey B.A."/>
        </authorList>
    </citation>
    <scope>NUCLEOTIDE SEQUENCE [LARGE SCALE GENOMIC DNA]</scope>
    <source>
        <strain evidence="4">sbr112.9</strain>
    </source>
</reference>
<dbReference type="InterPro" id="IPR029526">
    <property type="entry name" value="PGBD"/>
</dbReference>
<sequence length="720" mass="81292">MDSGDDAAKDDLVMDEDSGEDDECADTHIPADEDESEASETEIAAEVLFAEQFLDSFGGEDAVLAGNLKKDVLREMAATGWEDVEEPDTFDYMNTPYEPLDNTRSYPGLRQGYSGPTADALRNADSPLALFFFFLPVVLWQHIEVCSNEYGHEMAPLRVDERYKRYRSKFRLNPHLPKKTKRDIQTELDGVKPIQPHELCRFIGLLIARTIAPNREKLANHWKTTDEGGIPRGVFGSVLRRDRFMEISRNLHFNPNSDPRAVTDRAWKIRKVVEVLQKTFERGYVAPAHLAFDEAMLPSRSSFNKMRVYMKDKPHKWGTKLVMLCSAVTAYCIRFEVYCGKKQHSSDAHKTDMKSGPAAVVRNLLAVFGPDSRMNGMRLVVVDRFYTSVALAIQLLLMGFYCVGTIMTNRLGYCKGAIEKMKSRPATIARGSFKVSRSKLVPNMTAVSWWDARPVHFLCTGGRLEVDRVARQEFADKVEVPCPRVVKDYHAFTGGVDVHDQLRLQRYSIQRAKSLVLGLIDLAIVNGYIVHKAYHKQKSSRPLTHVKYMKKLHLQLSQLQASDMYEGNTFGTHESSQGASIPGSGGRQTTHAVHQLDEWRNTTTQPKRRQRACKVCSLLRVAVKRATTASFFCQECSSTGPMFLCMKPCRQIRGVAMTCWDIWHREWMNGKLVSVDTGRNIRVRRAADTSTGAPSTPGTPVTPLTPLDPASRGKRRRMDN</sequence>
<gene>
    <name evidence="3" type="ORF">PHPALM_13889</name>
</gene>
<dbReference type="PANTHER" id="PTHR46599">
    <property type="entry name" value="PIGGYBAC TRANSPOSABLE ELEMENT-DERIVED PROTEIN 4"/>
    <property type="match status" value="1"/>
</dbReference>
<organism evidence="3 4">
    <name type="scientific">Phytophthora palmivora</name>
    <dbReference type="NCBI Taxonomy" id="4796"/>
    <lineage>
        <taxon>Eukaryota</taxon>
        <taxon>Sar</taxon>
        <taxon>Stramenopiles</taxon>
        <taxon>Oomycota</taxon>
        <taxon>Peronosporomycetes</taxon>
        <taxon>Peronosporales</taxon>
        <taxon>Peronosporaceae</taxon>
        <taxon>Phytophthora</taxon>
    </lineage>
</organism>
<feature type="compositionally biased region" description="Low complexity" evidence="1">
    <location>
        <begin position="689"/>
        <end position="709"/>
    </location>
</feature>
<comment type="caution">
    <text evidence="3">The sequence shown here is derived from an EMBL/GenBank/DDBJ whole genome shotgun (WGS) entry which is preliminary data.</text>
</comment>
<evidence type="ECO:0000259" key="2">
    <source>
        <dbReference type="Pfam" id="PF13843"/>
    </source>
</evidence>
<dbReference type="AlphaFoldDB" id="A0A2P4XW71"/>
<dbReference type="Proteomes" id="UP000237271">
    <property type="component" value="Unassembled WGS sequence"/>
</dbReference>
<evidence type="ECO:0000313" key="3">
    <source>
        <dbReference type="EMBL" id="POM69800.1"/>
    </source>
</evidence>
<feature type="region of interest" description="Disordered" evidence="1">
    <location>
        <begin position="571"/>
        <end position="591"/>
    </location>
</feature>
<name>A0A2P4XW71_9STRA</name>
<feature type="compositionally biased region" description="Acidic residues" evidence="1">
    <location>
        <begin position="13"/>
        <end position="24"/>
    </location>
</feature>
<feature type="compositionally biased region" description="Basic and acidic residues" evidence="1">
    <location>
        <begin position="1"/>
        <end position="12"/>
    </location>
</feature>
<evidence type="ECO:0000313" key="4">
    <source>
        <dbReference type="Proteomes" id="UP000237271"/>
    </source>
</evidence>
<evidence type="ECO:0000256" key="1">
    <source>
        <dbReference type="SAM" id="MobiDB-lite"/>
    </source>
</evidence>
<feature type="region of interest" description="Disordered" evidence="1">
    <location>
        <begin position="1"/>
        <end position="40"/>
    </location>
</feature>
<dbReference type="EMBL" id="NCKW01007820">
    <property type="protein sequence ID" value="POM69800.1"/>
    <property type="molecule type" value="Genomic_DNA"/>
</dbReference>